<keyword evidence="3" id="KW-0732">Signal</keyword>
<feature type="transmembrane region" description="Helical" evidence="2">
    <location>
        <begin position="100"/>
        <end position="120"/>
    </location>
</feature>
<feature type="signal peptide" evidence="3">
    <location>
        <begin position="1"/>
        <end position="19"/>
    </location>
</feature>
<evidence type="ECO:0000256" key="3">
    <source>
        <dbReference type="SAM" id="SignalP"/>
    </source>
</evidence>
<dbReference type="InParanoid" id="E2BD55"/>
<feature type="chain" id="PRO_5003158153" description="Protein grindelwald" evidence="3">
    <location>
        <begin position="20"/>
        <end position="234"/>
    </location>
</feature>
<protein>
    <recommendedName>
        <fullName evidence="6">Protein grindelwald</fullName>
    </recommendedName>
</protein>
<dbReference type="AlphaFoldDB" id="E2BD55"/>
<dbReference type="EMBL" id="GL447569">
    <property type="protein sequence ID" value="EFN86363.1"/>
    <property type="molecule type" value="Genomic_DNA"/>
</dbReference>
<keyword evidence="2" id="KW-0472">Membrane</keyword>
<evidence type="ECO:0008006" key="6">
    <source>
        <dbReference type="Google" id="ProtNLM"/>
    </source>
</evidence>
<evidence type="ECO:0000256" key="1">
    <source>
        <dbReference type="SAM" id="MobiDB-lite"/>
    </source>
</evidence>
<organism evidence="5">
    <name type="scientific">Harpegnathos saltator</name>
    <name type="common">Jerdon's jumping ant</name>
    <dbReference type="NCBI Taxonomy" id="610380"/>
    <lineage>
        <taxon>Eukaryota</taxon>
        <taxon>Metazoa</taxon>
        <taxon>Ecdysozoa</taxon>
        <taxon>Arthropoda</taxon>
        <taxon>Hexapoda</taxon>
        <taxon>Insecta</taxon>
        <taxon>Pterygota</taxon>
        <taxon>Neoptera</taxon>
        <taxon>Endopterygota</taxon>
        <taxon>Hymenoptera</taxon>
        <taxon>Apocrita</taxon>
        <taxon>Aculeata</taxon>
        <taxon>Formicoidea</taxon>
        <taxon>Formicidae</taxon>
        <taxon>Ponerinae</taxon>
        <taxon>Ponerini</taxon>
        <taxon>Harpegnathos</taxon>
    </lineage>
</organism>
<accession>E2BD55</accession>
<evidence type="ECO:0000313" key="4">
    <source>
        <dbReference type="EMBL" id="EFN86363.1"/>
    </source>
</evidence>
<keyword evidence="2" id="KW-0812">Transmembrane</keyword>
<gene>
    <name evidence="4" type="ORF">EAI_04259</name>
</gene>
<reference evidence="4 5" key="1">
    <citation type="journal article" date="2010" name="Science">
        <title>Genomic comparison of the ants Camponotus floridanus and Harpegnathos saltator.</title>
        <authorList>
            <person name="Bonasio R."/>
            <person name="Zhang G."/>
            <person name="Ye C."/>
            <person name="Mutti N.S."/>
            <person name="Fang X."/>
            <person name="Qin N."/>
            <person name="Donahue G."/>
            <person name="Yang P."/>
            <person name="Li Q."/>
            <person name="Li C."/>
            <person name="Zhang P."/>
            <person name="Huang Z."/>
            <person name="Berger S.L."/>
            <person name="Reinberg D."/>
            <person name="Wang J."/>
            <person name="Liebig J."/>
        </authorList>
    </citation>
    <scope>NUCLEOTIDE SEQUENCE [LARGE SCALE GENOMIC DNA]</scope>
    <source>
        <strain evidence="4 5">R22 G/1</strain>
    </source>
</reference>
<evidence type="ECO:0000313" key="5">
    <source>
        <dbReference type="Proteomes" id="UP000008237"/>
    </source>
</evidence>
<dbReference type="OrthoDB" id="6599193at2759"/>
<keyword evidence="2" id="KW-1133">Transmembrane helix</keyword>
<sequence length="234" mass="26459">MTPLLVAVAGLSLLRLALADDFLPPGAKCGNKRCSVSEYCSLYDTHCRPCLDICDADHRNYLPDECEKDCQVYLHDRRYVLRTDAKQYDDLRDEVERLRIMFTVATTLTCLSLCGVLYLLGRTLIRWEKIQNTLRALFRKNWAKKAANKNKVQDDVEANATKQNGLKLSMPTISATVDINRSTGNNNDTPETTSTSLSRRHPSEDTTLDYAYDNPAMTPSPEAAQLRTKRESSF</sequence>
<feature type="compositionally biased region" description="Polar residues" evidence="1">
    <location>
        <begin position="177"/>
        <end position="197"/>
    </location>
</feature>
<dbReference type="OMA" id="CHAVSEY"/>
<dbReference type="FunCoup" id="E2BD55">
    <property type="interactions" value="41"/>
</dbReference>
<keyword evidence="5" id="KW-1185">Reference proteome</keyword>
<feature type="region of interest" description="Disordered" evidence="1">
    <location>
        <begin position="177"/>
        <end position="234"/>
    </location>
</feature>
<proteinExistence type="predicted"/>
<evidence type="ECO:0000256" key="2">
    <source>
        <dbReference type="SAM" id="Phobius"/>
    </source>
</evidence>
<dbReference type="Proteomes" id="UP000008237">
    <property type="component" value="Unassembled WGS sequence"/>
</dbReference>
<name>E2BD55_HARSA</name>